<evidence type="ECO:0008006" key="4">
    <source>
        <dbReference type="Google" id="ProtNLM"/>
    </source>
</evidence>
<name>A0A423NQW6_9PSED</name>
<organism evidence="2 3">
    <name type="scientific">Pseudomonas moraviensis</name>
    <dbReference type="NCBI Taxonomy" id="321662"/>
    <lineage>
        <taxon>Bacteria</taxon>
        <taxon>Pseudomonadati</taxon>
        <taxon>Pseudomonadota</taxon>
        <taxon>Gammaproteobacteria</taxon>
        <taxon>Pseudomonadales</taxon>
        <taxon>Pseudomonadaceae</taxon>
        <taxon>Pseudomonas</taxon>
    </lineage>
</organism>
<dbReference type="RefSeq" id="WP_042610270.1">
    <property type="nucleotide sequence ID" value="NZ_BSCP01000001.1"/>
</dbReference>
<accession>A0A423NQW6</accession>
<evidence type="ECO:0000256" key="1">
    <source>
        <dbReference type="SAM" id="MobiDB-lite"/>
    </source>
</evidence>
<dbReference type="EMBL" id="MOCA01000004">
    <property type="protein sequence ID" value="ROO00657.1"/>
    <property type="molecule type" value="Genomic_DNA"/>
</dbReference>
<dbReference type="AlphaFoldDB" id="A0A423NQW6"/>
<dbReference type="Proteomes" id="UP000284207">
    <property type="component" value="Unassembled WGS sequence"/>
</dbReference>
<sequence length="74" mass="8438">MDNYHINKNQQHWELVKEGAQRASKTAETKAEITQIASDYLQGKTASLKIHKEDGTIQEERTFPRAADPRKTKG</sequence>
<reference evidence="2 3" key="1">
    <citation type="submission" date="2016-10" db="EMBL/GenBank/DDBJ databases">
        <title>Comparative genome analysis of multiple Pseudomonas spp. focuses on biocontrol and plant growth promoting traits.</title>
        <authorList>
            <person name="Tao X.-Y."/>
            <person name="Taylor C.G."/>
        </authorList>
    </citation>
    <scope>NUCLEOTIDE SEQUENCE [LARGE SCALE GENOMIC DNA]</scope>
    <source>
        <strain evidence="2 3">36B3</strain>
    </source>
</reference>
<evidence type="ECO:0000313" key="2">
    <source>
        <dbReference type="EMBL" id="ROO00657.1"/>
    </source>
</evidence>
<proteinExistence type="predicted"/>
<evidence type="ECO:0000313" key="3">
    <source>
        <dbReference type="Proteomes" id="UP000284207"/>
    </source>
</evidence>
<gene>
    <name evidence="2" type="ORF">BK674_08795</name>
</gene>
<comment type="caution">
    <text evidence="2">The sequence shown here is derived from an EMBL/GenBank/DDBJ whole genome shotgun (WGS) entry which is preliminary data.</text>
</comment>
<protein>
    <recommendedName>
        <fullName evidence="4">DUF2188 domain-containing protein</fullName>
    </recommendedName>
</protein>
<feature type="region of interest" description="Disordered" evidence="1">
    <location>
        <begin position="51"/>
        <end position="74"/>
    </location>
</feature>
<dbReference type="Pfam" id="PF09954">
    <property type="entry name" value="DUF2188"/>
    <property type="match status" value="1"/>
</dbReference>
<dbReference type="InterPro" id="IPR018691">
    <property type="entry name" value="DUF2188"/>
</dbReference>